<keyword evidence="3" id="KW-1185">Reference proteome</keyword>
<keyword evidence="1" id="KW-0732">Signal</keyword>
<dbReference type="EMBL" id="VEPZ02001276">
    <property type="protein sequence ID" value="KAE8682956.1"/>
    <property type="molecule type" value="Genomic_DNA"/>
</dbReference>
<proteinExistence type="predicted"/>
<accession>A0A6A2YU87</accession>
<dbReference type="PANTHER" id="PTHR31151:SF0">
    <property type="entry name" value="PROLINE-TRNA LIGASE (DUF1680)"/>
    <property type="match status" value="1"/>
</dbReference>
<comment type="caution">
    <text evidence="2">The sequence shown here is derived from an EMBL/GenBank/DDBJ whole genome shotgun (WGS) entry which is preliminary data.</text>
</comment>
<dbReference type="Proteomes" id="UP000436088">
    <property type="component" value="Unassembled WGS sequence"/>
</dbReference>
<evidence type="ECO:0000313" key="3">
    <source>
        <dbReference type="Proteomes" id="UP000436088"/>
    </source>
</evidence>
<organism evidence="2 3">
    <name type="scientific">Hibiscus syriacus</name>
    <name type="common">Rose of Sharon</name>
    <dbReference type="NCBI Taxonomy" id="106335"/>
    <lineage>
        <taxon>Eukaryota</taxon>
        <taxon>Viridiplantae</taxon>
        <taxon>Streptophyta</taxon>
        <taxon>Embryophyta</taxon>
        <taxon>Tracheophyta</taxon>
        <taxon>Spermatophyta</taxon>
        <taxon>Magnoliopsida</taxon>
        <taxon>eudicotyledons</taxon>
        <taxon>Gunneridae</taxon>
        <taxon>Pentapetalae</taxon>
        <taxon>rosids</taxon>
        <taxon>malvids</taxon>
        <taxon>Malvales</taxon>
        <taxon>Malvaceae</taxon>
        <taxon>Malvoideae</taxon>
        <taxon>Hibiscus</taxon>
    </lineage>
</organism>
<protein>
    <submittedName>
        <fullName evidence="2">Uncharacterized protein</fullName>
    </submittedName>
</protein>
<reference evidence="2" key="1">
    <citation type="submission" date="2019-09" db="EMBL/GenBank/DDBJ databases">
        <title>Draft genome information of white flower Hibiscus syriacus.</title>
        <authorList>
            <person name="Kim Y.-M."/>
        </authorList>
    </citation>
    <scope>NUCLEOTIDE SEQUENCE [LARGE SCALE GENOMIC DNA]</scope>
    <source>
        <strain evidence="2">YM2019G1</strain>
    </source>
</reference>
<name>A0A6A2YU87_HIBSY</name>
<evidence type="ECO:0000313" key="2">
    <source>
        <dbReference type="EMBL" id="KAE8682956.1"/>
    </source>
</evidence>
<dbReference type="PANTHER" id="PTHR31151">
    <property type="entry name" value="PROLINE-TRNA LIGASE (DUF1680)"/>
    <property type="match status" value="1"/>
</dbReference>
<sequence length="156" mass="18283">MKGFALFLAIGVFLLRGSVVSRECTNIPTQLLSHSFRYELLKSNNETWRHEMFSHYHLIPNDDSAWSGLFPRKNLREEDELSWSLTYQKMKHPGRFNLAADSLKEVSLHDVRLDSNWIHWRAQKINLEYLMMLDVDDLVWSFRKTAGLLTPGKPYG</sequence>
<evidence type="ECO:0000256" key="1">
    <source>
        <dbReference type="SAM" id="SignalP"/>
    </source>
</evidence>
<dbReference type="AlphaFoldDB" id="A0A6A2YU87"/>
<gene>
    <name evidence="2" type="ORF">F3Y22_tig00111231pilonHSYRG00052</name>
</gene>
<feature type="chain" id="PRO_5025588594" evidence="1">
    <location>
        <begin position="22"/>
        <end position="156"/>
    </location>
</feature>
<feature type="signal peptide" evidence="1">
    <location>
        <begin position="1"/>
        <end position="21"/>
    </location>
</feature>